<dbReference type="Gene3D" id="3.40.50.150">
    <property type="entry name" value="Vaccinia Virus protein VP39"/>
    <property type="match status" value="1"/>
</dbReference>
<evidence type="ECO:0000313" key="4">
    <source>
        <dbReference type="Proteomes" id="UP000029734"/>
    </source>
</evidence>
<keyword evidence="1 3" id="KW-0808">Transferase</keyword>
<evidence type="ECO:0000313" key="3">
    <source>
        <dbReference type="EMBL" id="KGE17913.1"/>
    </source>
</evidence>
<organism evidence="3 4">
    <name type="scientific">Paenibacillus wynnii</name>
    <dbReference type="NCBI Taxonomy" id="268407"/>
    <lineage>
        <taxon>Bacteria</taxon>
        <taxon>Bacillati</taxon>
        <taxon>Bacillota</taxon>
        <taxon>Bacilli</taxon>
        <taxon>Bacillales</taxon>
        <taxon>Paenibacillaceae</taxon>
        <taxon>Paenibacillus</taxon>
    </lineage>
</organism>
<proteinExistence type="predicted"/>
<dbReference type="eggNOG" id="COG2226">
    <property type="taxonomic scope" value="Bacteria"/>
</dbReference>
<keyword evidence="3" id="KW-0489">Methyltransferase</keyword>
<name>A0A098M792_9BACL</name>
<dbReference type="RefSeq" id="WP_036657412.1">
    <property type="nucleotide sequence ID" value="NZ_JQCR01000003.1"/>
</dbReference>
<dbReference type="Gene3D" id="2.20.25.110">
    <property type="entry name" value="S-adenosyl-L-methionine-dependent methyltransferases"/>
    <property type="match status" value="1"/>
</dbReference>
<dbReference type="EMBL" id="JQCR01000003">
    <property type="protein sequence ID" value="KGE17913.1"/>
    <property type="molecule type" value="Genomic_DNA"/>
</dbReference>
<gene>
    <name evidence="3" type="ORF">PWYN_25540</name>
</gene>
<dbReference type="PANTHER" id="PTHR43861">
    <property type="entry name" value="TRANS-ACONITATE 2-METHYLTRANSFERASE-RELATED"/>
    <property type="match status" value="1"/>
</dbReference>
<accession>A0A098M792</accession>
<protein>
    <submittedName>
        <fullName evidence="3">Methyltransferase type 11</fullName>
    </submittedName>
</protein>
<feature type="domain" description="Methyltransferase" evidence="2">
    <location>
        <begin position="37"/>
        <end position="132"/>
    </location>
</feature>
<keyword evidence="4" id="KW-1185">Reference proteome</keyword>
<dbReference type="AlphaFoldDB" id="A0A098M792"/>
<evidence type="ECO:0000259" key="2">
    <source>
        <dbReference type="Pfam" id="PF13649"/>
    </source>
</evidence>
<reference evidence="3 4" key="2">
    <citation type="submission" date="2014-10" db="EMBL/GenBank/DDBJ databases">
        <title>Comparative genomics of the Paenibacillus odorifer group.</title>
        <authorList>
            <person name="Tsai Y.-C."/>
            <person name="Martin N."/>
            <person name="Korlach J."/>
            <person name="Wiedmann M."/>
        </authorList>
    </citation>
    <scope>NUCLEOTIDE SEQUENCE [LARGE SCALE GENOMIC DNA]</scope>
    <source>
        <strain evidence="3 4">DSM 18334</strain>
    </source>
</reference>
<comment type="caution">
    <text evidence="3">The sequence shown here is derived from an EMBL/GenBank/DDBJ whole genome shotgun (WGS) entry which is preliminary data.</text>
</comment>
<sequence length="236" mass="26821">MKTFYEILTPYYDEIFPVNDKQVNFLCSYFPNGSTLLDVGAGTGNTAIAMARAGYKLTAAEPEDRMTDNMKEKANLNKIQINVIPNSMQQISQLRETFDGVYCIGNTLPHLDNFQQICTFLQAAYDKLNKHGKLVIQTVNFEKVLLHQHYSFPLIQKDTFTFTRQYELLDNKIMFTAILKDQSDTHSNTLPLYPITRTQLQNELENCGFHSIAVYGDYGKSPYNTESSGLVISAVK</sequence>
<dbReference type="OrthoDB" id="9791837at2"/>
<dbReference type="InterPro" id="IPR041698">
    <property type="entry name" value="Methyltransf_25"/>
</dbReference>
<reference evidence="3 4" key="1">
    <citation type="submission" date="2014-08" db="EMBL/GenBank/DDBJ databases">
        <authorList>
            <person name="den Bakker H.C."/>
        </authorList>
    </citation>
    <scope>NUCLEOTIDE SEQUENCE [LARGE SCALE GENOMIC DNA]</scope>
    <source>
        <strain evidence="3 4">DSM 18334</strain>
    </source>
</reference>
<dbReference type="GO" id="GO:0032259">
    <property type="term" value="P:methylation"/>
    <property type="evidence" value="ECO:0007669"/>
    <property type="project" value="UniProtKB-KW"/>
</dbReference>
<dbReference type="CDD" id="cd02440">
    <property type="entry name" value="AdoMet_MTases"/>
    <property type="match status" value="1"/>
</dbReference>
<dbReference type="STRING" id="268407.PWYN_25540"/>
<dbReference type="GO" id="GO:0008168">
    <property type="term" value="F:methyltransferase activity"/>
    <property type="evidence" value="ECO:0007669"/>
    <property type="project" value="UniProtKB-KW"/>
</dbReference>
<evidence type="ECO:0000256" key="1">
    <source>
        <dbReference type="ARBA" id="ARBA00022679"/>
    </source>
</evidence>
<dbReference type="Pfam" id="PF13649">
    <property type="entry name" value="Methyltransf_25"/>
    <property type="match status" value="1"/>
</dbReference>
<dbReference type="InterPro" id="IPR029063">
    <property type="entry name" value="SAM-dependent_MTases_sf"/>
</dbReference>
<dbReference type="Proteomes" id="UP000029734">
    <property type="component" value="Unassembled WGS sequence"/>
</dbReference>
<dbReference type="SUPFAM" id="SSF53335">
    <property type="entry name" value="S-adenosyl-L-methionine-dependent methyltransferases"/>
    <property type="match status" value="1"/>
</dbReference>